<proteinExistence type="predicted"/>
<sequence>MNVIEQARQAYAPTQLAIRTERSVEAQLVSQITARLRDAMSQSAGNFAALAVAVHDNRRMWTTLASDVAGSDNALPQTLRAQLFYLAEFTEHHSRRVLRRETDVSALVEINTAVLRGLNGRGES</sequence>
<dbReference type="GO" id="GO:0044781">
    <property type="term" value="P:bacterial-type flagellum organization"/>
    <property type="evidence" value="ECO:0007669"/>
    <property type="project" value="InterPro"/>
</dbReference>
<protein>
    <submittedName>
        <fullName evidence="1">Flagellar protein FlaF</fullName>
    </submittedName>
</protein>
<dbReference type="Proteomes" id="UP000238007">
    <property type="component" value="Unassembled WGS sequence"/>
</dbReference>
<keyword evidence="1" id="KW-0969">Cilium</keyword>
<evidence type="ECO:0000313" key="2">
    <source>
        <dbReference type="Proteomes" id="UP000238007"/>
    </source>
</evidence>
<gene>
    <name evidence="1" type="ORF">CLV80_10579</name>
</gene>
<evidence type="ECO:0000313" key="1">
    <source>
        <dbReference type="EMBL" id="PRY77596.1"/>
    </source>
</evidence>
<organism evidence="1 2">
    <name type="scientific">Yoonia maritima</name>
    <dbReference type="NCBI Taxonomy" id="1435347"/>
    <lineage>
        <taxon>Bacteria</taxon>
        <taxon>Pseudomonadati</taxon>
        <taxon>Pseudomonadota</taxon>
        <taxon>Alphaproteobacteria</taxon>
        <taxon>Rhodobacterales</taxon>
        <taxon>Paracoccaceae</taxon>
        <taxon>Yoonia</taxon>
    </lineage>
</organism>
<dbReference type="Pfam" id="PF07309">
    <property type="entry name" value="FlaF"/>
    <property type="match status" value="1"/>
</dbReference>
<reference evidence="1 2" key="1">
    <citation type="submission" date="2018-03" db="EMBL/GenBank/DDBJ databases">
        <title>Genomic Encyclopedia of Archaeal and Bacterial Type Strains, Phase II (KMG-II): from individual species to whole genera.</title>
        <authorList>
            <person name="Goeker M."/>
        </authorList>
    </citation>
    <scope>NUCLEOTIDE SEQUENCE [LARGE SCALE GENOMIC DNA]</scope>
    <source>
        <strain evidence="1 2">DSM 101533</strain>
    </source>
</reference>
<keyword evidence="1" id="KW-0966">Cell projection</keyword>
<dbReference type="NCBIfam" id="NF009435">
    <property type="entry name" value="PRK12794.1"/>
    <property type="match status" value="1"/>
</dbReference>
<dbReference type="EMBL" id="PVTP01000005">
    <property type="protein sequence ID" value="PRY77596.1"/>
    <property type="molecule type" value="Genomic_DNA"/>
</dbReference>
<accession>A0A2T0VZ60</accession>
<keyword evidence="2" id="KW-1185">Reference proteome</keyword>
<dbReference type="InterPro" id="IPR010845">
    <property type="entry name" value="FlaF"/>
</dbReference>
<keyword evidence="1" id="KW-0282">Flagellum</keyword>
<dbReference type="AlphaFoldDB" id="A0A2T0VZ60"/>
<dbReference type="RefSeq" id="WP_243394480.1">
    <property type="nucleotide sequence ID" value="NZ_PVTP01000005.1"/>
</dbReference>
<name>A0A2T0VZ60_9RHOB</name>
<comment type="caution">
    <text evidence="1">The sequence shown here is derived from an EMBL/GenBank/DDBJ whole genome shotgun (WGS) entry which is preliminary data.</text>
</comment>